<keyword evidence="3" id="KW-1185">Reference proteome</keyword>
<dbReference type="PANTHER" id="PTHR43788:SF8">
    <property type="entry name" value="DNA-BINDING PROTEIN SMUBP-2"/>
    <property type="match status" value="1"/>
</dbReference>
<evidence type="ECO:0000313" key="2">
    <source>
        <dbReference type="EMBL" id="GFG01584.1"/>
    </source>
</evidence>
<proteinExistence type="predicted"/>
<name>A0ABQ1BFI1_9EURO</name>
<dbReference type="Proteomes" id="UP000465266">
    <property type="component" value="Unassembled WGS sequence"/>
</dbReference>
<evidence type="ECO:0000313" key="3">
    <source>
        <dbReference type="Proteomes" id="UP000465266"/>
    </source>
</evidence>
<dbReference type="InterPro" id="IPR041677">
    <property type="entry name" value="DNA2/NAM7_AAA_11"/>
</dbReference>
<feature type="domain" description="DNA2/NAM7 helicase helicase" evidence="1">
    <location>
        <begin position="316"/>
        <end position="401"/>
    </location>
</feature>
<feature type="non-terminal residue" evidence="2">
    <location>
        <position position="1"/>
    </location>
</feature>
<comment type="caution">
    <text evidence="2">The sequence shown here is derived from an EMBL/GenBank/DDBJ whole genome shotgun (WGS) entry which is preliminary data.</text>
</comment>
<protein>
    <recommendedName>
        <fullName evidence="1">DNA2/NAM7 helicase helicase domain-containing protein</fullName>
    </recommendedName>
</protein>
<evidence type="ECO:0000259" key="1">
    <source>
        <dbReference type="Pfam" id="PF13086"/>
    </source>
</evidence>
<dbReference type="PANTHER" id="PTHR43788">
    <property type="entry name" value="DNA2/NAM7 HELICASE FAMILY MEMBER"/>
    <property type="match status" value="1"/>
</dbReference>
<dbReference type="InterPro" id="IPR050534">
    <property type="entry name" value="Coronavir_polyprotein_1ab"/>
</dbReference>
<gene>
    <name evidence="2" type="ORF">IFM53868_11018</name>
</gene>
<organism evidence="2 3">
    <name type="scientific">Aspergillus udagawae</name>
    <dbReference type="NCBI Taxonomy" id="91492"/>
    <lineage>
        <taxon>Eukaryota</taxon>
        <taxon>Fungi</taxon>
        <taxon>Dikarya</taxon>
        <taxon>Ascomycota</taxon>
        <taxon>Pezizomycotina</taxon>
        <taxon>Eurotiomycetes</taxon>
        <taxon>Eurotiomycetidae</taxon>
        <taxon>Eurotiales</taxon>
        <taxon>Aspergillaceae</taxon>
        <taxon>Aspergillus</taxon>
        <taxon>Aspergillus subgen. Fumigati</taxon>
    </lineage>
</organism>
<dbReference type="EMBL" id="BLKG01000373">
    <property type="protein sequence ID" value="GFG01584.1"/>
    <property type="molecule type" value="Genomic_DNA"/>
</dbReference>
<dbReference type="Pfam" id="PF13086">
    <property type="entry name" value="AAA_11"/>
    <property type="match status" value="1"/>
</dbReference>
<reference evidence="2 3" key="1">
    <citation type="submission" date="2020-01" db="EMBL/GenBank/DDBJ databases">
        <title>Draft genome sequence of Aspergillus udagawae IFM 53868.</title>
        <authorList>
            <person name="Takahashi H."/>
            <person name="Yaguchi T."/>
        </authorList>
    </citation>
    <scope>NUCLEOTIDE SEQUENCE [LARGE SCALE GENOMIC DNA]</scope>
    <source>
        <strain evidence="2 3">IFM 53868</strain>
    </source>
</reference>
<dbReference type="InterPro" id="IPR027417">
    <property type="entry name" value="P-loop_NTPase"/>
</dbReference>
<accession>A0ABQ1BFI1</accession>
<sequence>IGDYPGQGDHPVITCSTKPSFLCWEEYVTLLGYSLIYKHEYVEGLVKGLADAITTLKVVEIPRAGSRQYIGFLELPNEFSLDLQPGDAMKLNFNAIIILLTWPWDKDKREWVRFDDDLEPSVIDVAVNVLFSNKTFCWQIAALQELQDINAYQTIAEDFSALIHQFQFNAAQQAAFICLRALPAPSNDVVNDLAVRIKEAQLQFIPDRETIVVRCHALCTEEDLLLMPAKKQRPRPANACPPIIAEDDLTHDDGLLAQTAQPLGVKDHWVKQVELSIGYQMLQLSGIIPAPWLTPVEFISFREHYRLYRAGEEFDDEIWKDFYTRSWELRDAVLARVDAIIYTLHAVGEQAMRDNVQPQAILVDEAARATEPELWPMLAFFNPNAFVLIGNHHQLRPLVLSSPKQNPLMDQL</sequence>
<dbReference type="Gene3D" id="3.40.50.300">
    <property type="entry name" value="P-loop containing nucleotide triphosphate hydrolases"/>
    <property type="match status" value="1"/>
</dbReference>